<reference evidence="2" key="1">
    <citation type="journal article" date="2020" name="Stud. Mycol.">
        <title>101 Dothideomycetes genomes: a test case for predicting lifestyles and emergence of pathogens.</title>
        <authorList>
            <person name="Haridas S."/>
            <person name="Albert R."/>
            <person name="Binder M."/>
            <person name="Bloem J."/>
            <person name="Labutti K."/>
            <person name="Salamov A."/>
            <person name="Andreopoulos B."/>
            <person name="Baker S."/>
            <person name="Barry K."/>
            <person name="Bills G."/>
            <person name="Bluhm B."/>
            <person name="Cannon C."/>
            <person name="Castanera R."/>
            <person name="Culley D."/>
            <person name="Daum C."/>
            <person name="Ezra D."/>
            <person name="Gonzalez J."/>
            <person name="Henrissat B."/>
            <person name="Kuo A."/>
            <person name="Liang C."/>
            <person name="Lipzen A."/>
            <person name="Lutzoni F."/>
            <person name="Magnuson J."/>
            <person name="Mondo S."/>
            <person name="Nolan M."/>
            <person name="Ohm R."/>
            <person name="Pangilinan J."/>
            <person name="Park H.-J."/>
            <person name="Ramirez L."/>
            <person name="Alfaro M."/>
            <person name="Sun H."/>
            <person name="Tritt A."/>
            <person name="Yoshinaga Y."/>
            <person name="Zwiers L.-H."/>
            <person name="Turgeon B."/>
            <person name="Goodwin S."/>
            <person name="Spatafora J."/>
            <person name="Crous P."/>
            <person name="Grigoriev I."/>
        </authorList>
    </citation>
    <scope>NUCLEOTIDE SEQUENCE</scope>
    <source>
        <strain evidence="2">CBS 122368</strain>
    </source>
</reference>
<dbReference type="RefSeq" id="XP_033677090.1">
    <property type="nucleotide sequence ID" value="XM_033820203.1"/>
</dbReference>
<evidence type="ECO:0000256" key="1">
    <source>
        <dbReference type="SAM" id="SignalP"/>
    </source>
</evidence>
<dbReference type="GeneID" id="54573533"/>
<dbReference type="AlphaFoldDB" id="A0A6A6HVF8"/>
<feature type="signal peptide" evidence="1">
    <location>
        <begin position="1"/>
        <end position="18"/>
    </location>
</feature>
<dbReference type="EMBL" id="ML987209">
    <property type="protein sequence ID" value="KAF2242086.1"/>
    <property type="molecule type" value="Genomic_DNA"/>
</dbReference>
<feature type="chain" id="PRO_5025472252" description="Secreted protein" evidence="1">
    <location>
        <begin position="19"/>
        <end position="99"/>
    </location>
</feature>
<accession>A0A6A6HVF8</accession>
<proteinExistence type="predicted"/>
<protein>
    <recommendedName>
        <fullName evidence="4">Secreted protein</fullName>
    </recommendedName>
</protein>
<evidence type="ECO:0008006" key="4">
    <source>
        <dbReference type="Google" id="ProtNLM"/>
    </source>
</evidence>
<evidence type="ECO:0000313" key="3">
    <source>
        <dbReference type="Proteomes" id="UP000800094"/>
    </source>
</evidence>
<organism evidence="2 3">
    <name type="scientific">Trematosphaeria pertusa</name>
    <dbReference type="NCBI Taxonomy" id="390896"/>
    <lineage>
        <taxon>Eukaryota</taxon>
        <taxon>Fungi</taxon>
        <taxon>Dikarya</taxon>
        <taxon>Ascomycota</taxon>
        <taxon>Pezizomycotina</taxon>
        <taxon>Dothideomycetes</taxon>
        <taxon>Pleosporomycetidae</taxon>
        <taxon>Pleosporales</taxon>
        <taxon>Massarineae</taxon>
        <taxon>Trematosphaeriaceae</taxon>
        <taxon>Trematosphaeria</taxon>
    </lineage>
</organism>
<sequence>MSFSCWMFLVSLDACGYCRRTTLGPLFAPVTYLSQPDLHRLNTPARYLLVKMIPRAAPWTFLIQLSTPGRHSELVTQQALVLPSSAIPLHPMYLLSNVL</sequence>
<keyword evidence="3" id="KW-1185">Reference proteome</keyword>
<dbReference type="Proteomes" id="UP000800094">
    <property type="component" value="Unassembled WGS sequence"/>
</dbReference>
<name>A0A6A6HVF8_9PLEO</name>
<evidence type="ECO:0000313" key="2">
    <source>
        <dbReference type="EMBL" id="KAF2242086.1"/>
    </source>
</evidence>
<gene>
    <name evidence="2" type="ORF">BU26DRAFT_165681</name>
</gene>
<keyword evidence="1" id="KW-0732">Signal</keyword>